<dbReference type="PANTHER" id="PTHR24243:SF230">
    <property type="entry name" value="G-PROTEIN COUPLED RECEPTORS FAMILY 1 PROFILE DOMAIN-CONTAINING PROTEIN"/>
    <property type="match status" value="1"/>
</dbReference>
<feature type="transmembrane region" description="Helical" evidence="8">
    <location>
        <begin position="66"/>
        <end position="88"/>
    </location>
</feature>
<reference evidence="10" key="1">
    <citation type="journal article" date="2023" name="G3 (Bethesda)">
        <title>A reference genome for the long-term kleptoplast-retaining sea slug Elysia crispata morphotype clarki.</title>
        <authorList>
            <person name="Eastman K.E."/>
            <person name="Pendleton A.L."/>
            <person name="Shaikh M.A."/>
            <person name="Suttiyut T."/>
            <person name="Ogas R."/>
            <person name="Tomko P."/>
            <person name="Gavelis G."/>
            <person name="Widhalm J.R."/>
            <person name="Wisecaver J.H."/>
        </authorList>
    </citation>
    <scope>NUCLEOTIDE SEQUENCE</scope>
    <source>
        <strain evidence="10">ECLA1</strain>
    </source>
</reference>
<evidence type="ECO:0000256" key="7">
    <source>
        <dbReference type="ARBA" id="ARBA00023224"/>
    </source>
</evidence>
<gene>
    <name evidence="10" type="ORF">RRG08_008275</name>
</gene>
<dbReference type="Pfam" id="PF00001">
    <property type="entry name" value="7tm_1"/>
    <property type="match status" value="1"/>
</dbReference>
<dbReference type="Proteomes" id="UP001283361">
    <property type="component" value="Unassembled WGS sequence"/>
</dbReference>
<feature type="transmembrane region" description="Helical" evidence="8">
    <location>
        <begin position="178"/>
        <end position="200"/>
    </location>
</feature>
<evidence type="ECO:0000256" key="2">
    <source>
        <dbReference type="ARBA" id="ARBA00022692"/>
    </source>
</evidence>
<evidence type="ECO:0000256" key="6">
    <source>
        <dbReference type="ARBA" id="ARBA00023170"/>
    </source>
</evidence>
<feature type="transmembrane region" description="Helical" evidence="8">
    <location>
        <begin position="266"/>
        <end position="294"/>
    </location>
</feature>
<evidence type="ECO:0000256" key="4">
    <source>
        <dbReference type="ARBA" id="ARBA00023040"/>
    </source>
</evidence>
<keyword evidence="6" id="KW-0675">Receptor</keyword>
<protein>
    <recommendedName>
        <fullName evidence="9">G-protein coupled receptors family 1 profile domain-containing protein</fullName>
    </recommendedName>
</protein>
<dbReference type="GO" id="GO:0004930">
    <property type="term" value="F:G protein-coupled receptor activity"/>
    <property type="evidence" value="ECO:0007669"/>
    <property type="project" value="UniProtKB-KW"/>
</dbReference>
<feature type="transmembrane region" description="Helical" evidence="8">
    <location>
        <begin position="212"/>
        <end position="239"/>
    </location>
</feature>
<dbReference type="AlphaFoldDB" id="A0AAE1DIS4"/>
<feature type="transmembrane region" description="Helical" evidence="8">
    <location>
        <begin position="134"/>
        <end position="157"/>
    </location>
</feature>
<feature type="transmembrane region" description="Helical" evidence="8">
    <location>
        <begin position="306"/>
        <end position="333"/>
    </location>
</feature>
<feature type="domain" description="G-protein coupled receptors family 1 profile" evidence="9">
    <location>
        <begin position="79"/>
        <end position="330"/>
    </location>
</feature>
<keyword evidence="7" id="KW-0807">Transducer</keyword>
<evidence type="ECO:0000313" key="11">
    <source>
        <dbReference type="Proteomes" id="UP001283361"/>
    </source>
</evidence>
<dbReference type="Gene3D" id="1.20.1070.10">
    <property type="entry name" value="Rhodopsin 7-helix transmembrane proteins"/>
    <property type="match status" value="1"/>
</dbReference>
<dbReference type="PROSITE" id="PS50262">
    <property type="entry name" value="G_PROTEIN_RECEP_F1_2"/>
    <property type="match status" value="1"/>
</dbReference>
<keyword evidence="2 8" id="KW-0812">Transmembrane</keyword>
<evidence type="ECO:0000256" key="5">
    <source>
        <dbReference type="ARBA" id="ARBA00023136"/>
    </source>
</evidence>
<dbReference type="SUPFAM" id="SSF81321">
    <property type="entry name" value="Family A G protein-coupled receptor-like"/>
    <property type="match status" value="1"/>
</dbReference>
<evidence type="ECO:0000256" key="8">
    <source>
        <dbReference type="SAM" id="Phobius"/>
    </source>
</evidence>
<keyword evidence="11" id="KW-1185">Reference proteome</keyword>
<accession>A0AAE1DIS4</accession>
<sequence>MDIRPPSPLPNTSFLASRVTDQDDILSPSPLGNSSVTAAERTTQVGGITPLVTSDTYTVFILVNSYVLTGSIAVFGVCSNSLNLVVYLKLGLRETTNMSFFSLAIVDWVVSVCSCLSVFPHLPFEFARQIQHLGYHVAAIMFPCLGLGAWVTAMLSVERCLCIVLPLKVKTIVTRQRLVCLICGMAVYQVVFAVLMLTIVHPPYNKPNPTRVVLLLYSVSIPVFLCFSLVLCSTSFMVIRLRRTLEWRTATTAQAASTSGVKERKVVLSVLWVCIMFIVCFTPNVALFVTTVIFPSFTLWDPYYGWLVHIIYTFSYLFQAVSSASNIIVYYNVSTRFRDVLKGLFVRK</sequence>
<dbReference type="PANTHER" id="PTHR24243">
    <property type="entry name" value="G-PROTEIN COUPLED RECEPTOR"/>
    <property type="match status" value="1"/>
</dbReference>
<evidence type="ECO:0000256" key="1">
    <source>
        <dbReference type="ARBA" id="ARBA00004141"/>
    </source>
</evidence>
<name>A0AAE1DIS4_9GAST</name>
<keyword evidence="3 8" id="KW-1133">Transmembrane helix</keyword>
<dbReference type="InterPro" id="IPR017452">
    <property type="entry name" value="GPCR_Rhodpsn_7TM"/>
</dbReference>
<evidence type="ECO:0000259" key="9">
    <source>
        <dbReference type="PROSITE" id="PS50262"/>
    </source>
</evidence>
<evidence type="ECO:0000256" key="3">
    <source>
        <dbReference type="ARBA" id="ARBA00022989"/>
    </source>
</evidence>
<proteinExistence type="predicted"/>
<keyword evidence="4" id="KW-0297">G-protein coupled receptor</keyword>
<dbReference type="GO" id="GO:0005886">
    <property type="term" value="C:plasma membrane"/>
    <property type="evidence" value="ECO:0007669"/>
    <property type="project" value="TreeGrafter"/>
</dbReference>
<dbReference type="EMBL" id="JAWDGP010003662">
    <property type="protein sequence ID" value="KAK3772037.1"/>
    <property type="molecule type" value="Genomic_DNA"/>
</dbReference>
<comment type="subcellular location">
    <subcellularLocation>
        <location evidence="1">Membrane</location>
        <topology evidence="1">Multi-pass membrane protein</topology>
    </subcellularLocation>
</comment>
<comment type="caution">
    <text evidence="10">The sequence shown here is derived from an EMBL/GenBank/DDBJ whole genome shotgun (WGS) entry which is preliminary data.</text>
</comment>
<feature type="transmembrane region" description="Helical" evidence="8">
    <location>
        <begin position="100"/>
        <end position="122"/>
    </location>
</feature>
<organism evidence="10 11">
    <name type="scientific">Elysia crispata</name>
    <name type="common">lettuce slug</name>
    <dbReference type="NCBI Taxonomy" id="231223"/>
    <lineage>
        <taxon>Eukaryota</taxon>
        <taxon>Metazoa</taxon>
        <taxon>Spiralia</taxon>
        <taxon>Lophotrochozoa</taxon>
        <taxon>Mollusca</taxon>
        <taxon>Gastropoda</taxon>
        <taxon>Heterobranchia</taxon>
        <taxon>Euthyneura</taxon>
        <taxon>Panpulmonata</taxon>
        <taxon>Sacoglossa</taxon>
        <taxon>Placobranchoidea</taxon>
        <taxon>Plakobranchidae</taxon>
        <taxon>Elysia</taxon>
    </lineage>
</organism>
<keyword evidence="5 8" id="KW-0472">Membrane</keyword>
<evidence type="ECO:0000313" key="10">
    <source>
        <dbReference type="EMBL" id="KAK3772037.1"/>
    </source>
</evidence>
<dbReference type="InterPro" id="IPR000276">
    <property type="entry name" value="GPCR_Rhodpsn"/>
</dbReference>